<keyword evidence="2" id="KW-0805">Transcription regulation</keyword>
<keyword evidence="3 6" id="KW-0238">DNA-binding</keyword>
<reference evidence="6 7" key="1">
    <citation type="submission" date="2019-02" db="EMBL/GenBank/DDBJ databases">
        <title>Genomic Encyclopedia of Type Strains, Phase IV (KMG-IV): sequencing the most valuable type-strain genomes for metagenomic binning, comparative biology and taxonomic classification.</title>
        <authorList>
            <person name="Goeker M."/>
        </authorList>
    </citation>
    <scope>NUCLEOTIDE SEQUENCE [LARGE SCALE GENOMIC DNA]</scope>
    <source>
        <strain evidence="6 7">K24</strain>
    </source>
</reference>
<dbReference type="CDD" id="cd05466">
    <property type="entry name" value="PBP2_LTTR_substrate"/>
    <property type="match status" value="1"/>
</dbReference>
<dbReference type="InterPro" id="IPR036390">
    <property type="entry name" value="WH_DNA-bd_sf"/>
</dbReference>
<dbReference type="Pfam" id="PF03466">
    <property type="entry name" value="LysR_substrate"/>
    <property type="match status" value="1"/>
</dbReference>
<dbReference type="Gene3D" id="3.40.190.10">
    <property type="entry name" value="Periplasmic binding protein-like II"/>
    <property type="match status" value="2"/>
</dbReference>
<dbReference type="InterPro" id="IPR005119">
    <property type="entry name" value="LysR_subst-bd"/>
</dbReference>
<comment type="similarity">
    <text evidence="1">Belongs to the LysR transcriptional regulatory family.</text>
</comment>
<dbReference type="RefSeq" id="WP_130359524.1">
    <property type="nucleotide sequence ID" value="NZ_SGXC01000002.1"/>
</dbReference>
<comment type="caution">
    <text evidence="6">The sequence shown here is derived from an EMBL/GenBank/DDBJ whole genome shotgun (WGS) entry which is preliminary data.</text>
</comment>
<sequence length="303" mass="33494">MNIHDLEAFVAVVETGSIVGASARLHLTQPGVTRRVQNLEERLGATLLDRQSKPLKPTAAGREAYEHGRRVLRSLEDLKAGVSPHGEVQGEFRLGIMPYLSEAALMQPFDRLRTDFPALTLRVTSGWSPRLVEQVARSELDAVAVCLADGVPPPETLVCDDLGAQRVLLVAARSLKVPRRPDLEQLSRFPWVMNENGCGFRAFIRHRFEAERLPLQVAVEALSVDLRMSLVARGFGIGIVTPAAFAGGAWRDEVEVIASPDFRPCVRAWLLHREPAGRLARPIAAFREALVEVLREPDSLREP</sequence>
<evidence type="ECO:0000256" key="2">
    <source>
        <dbReference type="ARBA" id="ARBA00023015"/>
    </source>
</evidence>
<dbReference type="EMBL" id="SGXC01000002">
    <property type="protein sequence ID" value="RZS81624.1"/>
    <property type="molecule type" value="Genomic_DNA"/>
</dbReference>
<dbReference type="InterPro" id="IPR000847">
    <property type="entry name" value="LysR_HTH_N"/>
</dbReference>
<dbReference type="GO" id="GO:0003700">
    <property type="term" value="F:DNA-binding transcription factor activity"/>
    <property type="evidence" value="ECO:0007669"/>
    <property type="project" value="InterPro"/>
</dbReference>
<dbReference type="OrthoDB" id="9815174at2"/>
<evidence type="ECO:0000256" key="1">
    <source>
        <dbReference type="ARBA" id="ARBA00009437"/>
    </source>
</evidence>
<dbReference type="SUPFAM" id="SSF53850">
    <property type="entry name" value="Periplasmic binding protein-like II"/>
    <property type="match status" value="1"/>
</dbReference>
<dbReference type="AlphaFoldDB" id="A0A4V2F396"/>
<gene>
    <name evidence="6" type="ORF">EV675_4251</name>
</gene>
<dbReference type="PRINTS" id="PR00039">
    <property type="entry name" value="HTHLYSR"/>
</dbReference>
<feature type="domain" description="HTH lysR-type" evidence="5">
    <location>
        <begin position="1"/>
        <end position="58"/>
    </location>
</feature>
<evidence type="ECO:0000256" key="3">
    <source>
        <dbReference type="ARBA" id="ARBA00023125"/>
    </source>
</evidence>
<dbReference type="PANTHER" id="PTHR30126:SF39">
    <property type="entry name" value="HTH-TYPE TRANSCRIPTIONAL REGULATOR CYSL"/>
    <property type="match status" value="1"/>
</dbReference>
<dbReference type="SUPFAM" id="SSF46785">
    <property type="entry name" value="Winged helix' DNA-binding domain"/>
    <property type="match status" value="1"/>
</dbReference>
<keyword evidence="4" id="KW-0804">Transcription</keyword>
<evidence type="ECO:0000313" key="7">
    <source>
        <dbReference type="Proteomes" id="UP000292445"/>
    </source>
</evidence>
<proteinExistence type="inferred from homology"/>
<accession>A0A4V2F396</accession>
<dbReference type="Pfam" id="PF00126">
    <property type="entry name" value="HTH_1"/>
    <property type="match status" value="1"/>
</dbReference>
<dbReference type="FunFam" id="1.10.10.10:FF:000001">
    <property type="entry name" value="LysR family transcriptional regulator"/>
    <property type="match status" value="1"/>
</dbReference>
<dbReference type="Gene3D" id="1.10.10.10">
    <property type="entry name" value="Winged helix-like DNA-binding domain superfamily/Winged helix DNA-binding domain"/>
    <property type="match status" value="1"/>
</dbReference>
<dbReference type="GO" id="GO:0000976">
    <property type="term" value="F:transcription cis-regulatory region binding"/>
    <property type="evidence" value="ECO:0007669"/>
    <property type="project" value="TreeGrafter"/>
</dbReference>
<dbReference type="InterPro" id="IPR036388">
    <property type="entry name" value="WH-like_DNA-bd_sf"/>
</dbReference>
<dbReference type="PANTHER" id="PTHR30126">
    <property type="entry name" value="HTH-TYPE TRANSCRIPTIONAL REGULATOR"/>
    <property type="match status" value="1"/>
</dbReference>
<keyword evidence="7" id="KW-1185">Reference proteome</keyword>
<evidence type="ECO:0000313" key="6">
    <source>
        <dbReference type="EMBL" id="RZS81624.1"/>
    </source>
</evidence>
<name>A0A4V2F396_9BURK</name>
<organism evidence="6 7">
    <name type="scientific">Pigmentiphaga kullae</name>
    <dbReference type="NCBI Taxonomy" id="151784"/>
    <lineage>
        <taxon>Bacteria</taxon>
        <taxon>Pseudomonadati</taxon>
        <taxon>Pseudomonadota</taxon>
        <taxon>Betaproteobacteria</taxon>
        <taxon>Burkholderiales</taxon>
        <taxon>Alcaligenaceae</taxon>
        <taxon>Pigmentiphaga</taxon>
    </lineage>
</organism>
<dbReference type="Proteomes" id="UP000292445">
    <property type="component" value="Unassembled WGS sequence"/>
</dbReference>
<evidence type="ECO:0000256" key="4">
    <source>
        <dbReference type="ARBA" id="ARBA00023163"/>
    </source>
</evidence>
<dbReference type="PROSITE" id="PS50931">
    <property type="entry name" value="HTH_LYSR"/>
    <property type="match status" value="1"/>
</dbReference>
<evidence type="ECO:0000259" key="5">
    <source>
        <dbReference type="PROSITE" id="PS50931"/>
    </source>
</evidence>
<protein>
    <submittedName>
        <fullName evidence="6">DNA-binding transcriptional LysR family regulator</fullName>
    </submittedName>
</protein>